<evidence type="ECO:0000313" key="4">
    <source>
        <dbReference type="Proteomes" id="UP001178507"/>
    </source>
</evidence>
<dbReference type="PANTHER" id="PTHR11183">
    <property type="entry name" value="GLYCOGENIN SUBFAMILY MEMBER"/>
    <property type="match status" value="1"/>
</dbReference>
<evidence type="ECO:0000256" key="1">
    <source>
        <dbReference type="SAM" id="Coils"/>
    </source>
</evidence>
<organism evidence="3 4">
    <name type="scientific">Effrenium voratum</name>
    <dbReference type="NCBI Taxonomy" id="2562239"/>
    <lineage>
        <taxon>Eukaryota</taxon>
        <taxon>Sar</taxon>
        <taxon>Alveolata</taxon>
        <taxon>Dinophyceae</taxon>
        <taxon>Suessiales</taxon>
        <taxon>Symbiodiniaceae</taxon>
        <taxon>Effrenium</taxon>
    </lineage>
</organism>
<dbReference type="InterPro" id="IPR029044">
    <property type="entry name" value="Nucleotide-diphossugar_trans"/>
</dbReference>
<evidence type="ECO:0000313" key="3">
    <source>
        <dbReference type="EMBL" id="CAJ1410200.1"/>
    </source>
</evidence>
<dbReference type="InterPro" id="IPR002495">
    <property type="entry name" value="Glyco_trans_8"/>
</dbReference>
<dbReference type="InterPro" id="IPR050587">
    <property type="entry name" value="GNT1/Glycosyltrans_8"/>
</dbReference>
<gene>
    <name evidence="3" type="ORF">EVOR1521_LOCUS31099</name>
</gene>
<name>A0AA36JPU3_9DINO</name>
<keyword evidence="4" id="KW-1185">Reference proteome</keyword>
<feature type="coiled-coil region" evidence="1">
    <location>
        <begin position="31"/>
        <end position="85"/>
    </location>
</feature>
<dbReference type="SUPFAM" id="SSF53448">
    <property type="entry name" value="Nucleotide-diphospho-sugar transferases"/>
    <property type="match status" value="1"/>
</dbReference>
<dbReference type="Gene3D" id="3.90.550.10">
    <property type="entry name" value="Spore Coat Polysaccharide Biosynthesis Protein SpsA, Chain A"/>
    <property type="match status" value="1"/>
</dbReference>
<evidence type="ECO:0000256" key="2">
    <source>
        <dbReference type="SAM" id="SignalP"/>
    </source>
</evidence>
<dbReference type="Proteomes" id="UP001178507">
    <property type="component" value="Unassembled WGS sequence"/>
</dbReference>
<reference evidence="3" key="1">
    <citation type="submission" date="2023-08" db="EMBL/GenBank/DDBJ databases">
        <authorList>
            <person name="Chen Y."/>
            <person name="Shah S."/>
            <person name="Dougan E. K."/>
            <person name="Thang M."/>
            <person name="Chan C."/>
        </authorList>
    </citation>
    <scope>NUCLEOTIDE SEQUENCE</scope>
</reference>
<dbReference type="AlphaFoldDB" id="A0AA36JPU3"/>
<dbReference type="Pfam" id="PF01501">
    <property type="entry name" value="Glyco_transf_8"/>
    <property type="match status" value="1"/>
</dbReference>
<feature type="signal peptide" evidence="2">
    <location>
        <begin position="1"/>
        <end position="21"/>
    </location>
</feature>
<feature type="chain" id="PRO_5041385386" evidence="2">
    <location>
        <begin position="22"/>
        <end position="585"/>
    </location>
</feature>
<protein>
    <submittedName>
        <fullName evidence="3">Uncharacterized protein</fullName>
    </submittedName>
</protein>
<comment type="caution">
    <text evidence="3">The sequence shown here is derived from an EMBL/GenBank/DDBJ whole genome shotgun (WGS) entry which is preliminary data.</text>
</comment>
<sequence length="585" mass="66573">MSGSLSSSAFSAFAWLWQLFARPQVQERLKADKALEENALLVAENRHLEQRCRVLEENALLVAQNRRLEQRCRELEEDLRFYSDWWRAKAIRISSPLTRCEEVIWEPAREGFAWKWYPTSCPCCRRPLDVTVTTHDDVHPWDDWDTRTGRGHAYVCVMWGTHAGYALGAAVLGARLQELQAESGHRADLVLMHTDDVPQNYLDELGKTWSLRRVDYIDGVPGLYSSKGTRFDGVFTKLCAWQLVEYDKVLLMDIDTFPLQSLHELFDLDPPAAFIRGNSDLAHGEEVDGRSFFLAEWDERSWGQAGGINAGVILLRPDELVYQQMLSEVTSEGHPSHIAGNGPEQDYLTRFFAANLKHPWRHVDVSYNFQLHHVPFAMEKLLAFRSRSGEDGVSDSWLPRRLAITAEDIKLVHFSGELKYWHLLLNADLDTENASFAEKMMSEFASYGVWVSGTEDATPFGVERSEGRLRLTATKADVTDLVERSFQHVRRIATSSITGWRCCAERLLTRQPGLLHAVKHPTVPAGCFAIGAPVAVQWPWEGGNELQAQVVGVHEDGSYTVHYRDYDRDWLSCTERQVPKVRVSA</sequence>
<dbReference type="EMBL" id="CAUJNA010003808">
    <property type="protein sequence ID" value="CAJ1410200.1"/>
    <property type="molecule type" value="Genomic_DNA"/>
</dbReference>
<keyword evidence="2" id="KW-0732">Signal</keyword>
<keyword evidence="1" id="KW-0175">Coiled coil</keyword>
<accession>A0AA36JPU3</accession>
<dbReference type="GO" id="GO:0016757">
    <property type="term" value="F:glycosyltransferase activity"/>
    <property type="evidence" value="ECO:0007669"/>
    <property type="project" value="InterPro"/>
</dbReference>
<proteinExistence type="predicted"/>